<feature type="transmembrane region" description="Helical" evidence="4">
    <location>
        <begin position="36"/>
        <end position="55"/>
    </location>
</feature>
<dbReference type="Pfam" id="PF00990">
    <property type="entry name" value="GGDEF"/>
    <property type="match status" value="1"/>
</dbReference>
<dbReference type="PANTHER" id="PTHR45138:SF9">
    <property type="entry name" value="DIGUANYLATE CYCLASE DGCM-RELATED"/>
    <property type="match status" value="1"/>
</dbReference>
<keyword evidence="4" id="KW-0812">Transmembrane</keyword>
<reference evidence="6" key="1">
    <citation type="journal article" date="2019" name="Int J Environ Res Public Health">
        <title>Characterization of Chromosome-Mediated BlaOXA-894 in Shewanella xiamenensis Isolated from Pig Wastewater.</title>
        <authorList>
            <person name="Zou H."/>
            <person name="Zhou Z."/>
            <person name="Xia H."/>
            <person name="Zhao Q."/>
            <person name="Li X."/>
        </authorList>
    </citation>
    <scope>NUCLEOTIDE SEQUENCE</scope>
    <source>
        <strain evidence="6">2015oxa</strain>
    </source>
</reference>
<gene>
    <name evidence="6" type="ORF">E2650_04730</name>
</gene>
<proteinExistence type="predicted"/>
<dbReference type="InterPro" id="IPR043128">
    <property type="entry name" value="Rev_trsase/Diguanyl_cyclase"/>
</dbReference>
<dbReference type="FunFam" id="3.30.70.270:FF:000001">
    <property type="entry name" value="Diguanylate cyclase domain protein"/>
    <property type="match status" value="1"/>
</dbReference>
<evidence type="ECO:0000313" key="6">
    <source>
        <dbReference type="EMBL" id="MDG5899218.1"/>
    </source>
</evidence>
<name>A0AAW6QV10_9GAMM</name>
<reference evidence="6" key="2">
    <citation type="submission" date="2019-04" db="EMBL/GenBank/DDBJ databases">
        <authorList>
            <person name="Zou H."/>
        </authorList>
    </citation>
    <scope>NUCLEOTIDE SEQUENCE</scope>
    <source>
        <strain evidence="6">2015oxa</strain>
    </source>
</reference>
<evidence type="ECO:0000259" key="5">
    <source>
        <dbReference type="PROSITE" id="PS50887"/>
    </source>
</evidence>
<comment type="catalytic activity">
    <reaction evidence="3">
        <text>2 GTP = 3',3'-c-di-GMP + 2 diphosphate</text>
        <dbReference type="Rhea" id="RHEA:24898"/>
        <dbReference type="ChEBI" id="CHEBI:33019"/>
        <dbReference type="ChEBI" id="CHEBI:37565"/>
        <dbReference type="ChEBI" id="CHEBI:58805"/>
        <dbReference type="EC" id="2.7.7.65"/>
    </reaction>
</comment>
<evidence type="ECO:0000256" key="4">
    <source>
        <dbReference type="SAM" id="Phobius"/>
    </source>
</evidence>
<comment type="cofactor">
    <cofactor evidence="1">
        <name>Mg(2+)</name>
        <dbReference type="ChEBI" id="CHEBI:18420"/>
    </cofactor>
</comment>
<feature type="transmembrane region" description="Helical" evidence="4">
    <location>
        <begin position="5"/>
        <end position="24"/>
    </location>
</feature>
<keyword evidence="4" id="KW-1133">Transmembrane helix</keyword>
<dbReference type="InterPro" id="IPR050469">
    <property type="entry name" value="Diguanylate_Cyclase"/>
</dbReference>
<dbReference type="SMART" id="SM00267">
    <property type="entry name" value="GGDEF"/>
    <property type="match status" value="1"/>
</dbReference>
<dbReference type="Gene3D" id="3.30.70.270">
    <property type="match status" value="1"/>
</dbReference>
<accession>A0AAW6QV10</accession>
<keyword evidence="4" id="KW-0472">Membrane</keyword>
<dbReference type="EC" id="2.7.7.65" evidence="2"/>
<dbReference type="PROSITE" id="PS50887">
    <property type="entry name" value="GGDEF"/>
    <property type="match status" value="1"/>
</dbReference>
<protein>
    <recommendedName>
        <fullName evidence="2">diguanylate cyclase</fullName>
        <ecNumber evidence="2">2.7.7.65</ecNumber>
    </recommendedName>
</protein>
<dbReference type="EMBL" id="SUNE01000002">
    <property type="protein sequence ID" value="MDG5899218.1"/>
    <property type="molecule type" value="Genomic_DNA"/>
</dbReference>
<organism evidence="6">
    <name type="scientific">Shewanella xiamenensis</name>
    <dbReference type="NCBI Taxonomy" id="332186"/>
    <lineage>
        <taxon>Bacteria</taxon>
        <taxon>Pseudomonadati</taxon>
        <taxon>Pseudomonadota</taxon>
        <taxon>Gammaproteobacteria</taxon>
        <taxon>Alteromonadales</taxon>
        <taxon>Shewanellaceae</taxon>
        <taxon>Shewanella</taxon>
    </lineage>
</organism>
<feature type="transmembrane region" description="Helical" evidence="4">
    <location>
        <begin position="99"/>
        <end position="116"/>
    </location>
</feature>
<evidence type="ECO:0000256" key="1">
    <source>
        <dbReference type="ARBA" id="ARBA00001946"/>
    </source>
</evidence>
<dbReference type="PANTHER" id="PTHR45138">
    <property type="entry name" value="REGULATORY COMPONENTS OF SENSORY TRANSDUCTION SYSTEM"/>
    <property type="match status" value="1"/>
</dbReference>
<feature type="transmembrane region" description="Helical" evidence="4">
    <location>
        <begin position="62"/>
        <end position="79"/>
    </location>
</feature>
<evidence type="ECO:0000256" key="2">
    <source>
        <dbReference type="ARBA" id="ARBA00012528"/>
    </source>
</evidence>
<evidence type="ECO:0000256" key="3">
    <source>
        <dbReference type="ARBA" id="ARBA00034247"/>
    </source>
</evidence>
<dbReference type="InterPro" id="IPR029787">
    <property type="entry name" value="Nucleotide_cyclase"/>
</dbReference>
<comment type="caution">
    <text evidence="6">The sequence shown here is derived from an EMBL/GenBank/DDBJ whole genome shotgun (WGS) entry which is preliminary data.</text>
</comment>
<dbReference type="NCBIfam" id="TIGR00254">
    <property type="entry name" value="GGDEF"/>
    <property type="match status" value="1"/>
</dbReference>
<dbReference type="CDD" id="cd01949">
    <property type="entry name" value="GGDEF"/>
    <property type="match status" value="1"/>
</dbReference>
<dbReference type="SUPFAM" id="SSF55073">
    <property type="entry name" value="Nucleotide cyclase"/>
    <property type="match status" value="1"/>
</dbReference>
<dbReference type="GO" id="GO:0052621">
    <property type="term" value="F:diguanylate cyclase activity"/>
    <property type="evidence" value="ECO:0007669"/>
    <property type="project" value="UniProtKB-EC"/>
</dbReference>
<dbReference type="AlphaFoldDB" id="A0AAW6QV10"/>
<dbReference type="InterPro" id="IPR000160">
    <property type="entry name" value="GGDEF_dom"/>
</dbReference>
<sequence length="290" mass="33867">MTRYIWQFFILMISMSFSFAMLYGKPLKAEINYYELNLELLRTVIWLFMMFYIAHIRRCNQIYFWLLTGCGCLFFGNNMNILDEVASFEDHYYQEVEDLLFNLGIICAWFGLYKLIQQQIIRTKTLDIAANTDPLTGLLNRRSFNQTSNKPTKTEVNSYLMLDIDYFKQINDNYGHSAGDEVLTQVADYIRQCLRKEDRVARWGGEEFLIEINNCNTDTAKIIAEKIRALIEKTYFTVEKHVLQLTVSIGIAHVSANNQNRDEVINLADKALYQAKHLGRNHIVSADELE</sequence>
<feature type="domain" description="GGDEF" evidence="5">
    <location>
        <begin position="155"/>
        <end position="288"/>
    </location>
</feature>
<dbReference type="Proteomes" id="UP001152518">
    <property type="component" value="Unassembled WGS sequence"/>
</dbReference>